<protein>
    <submittedName>
        <fullName evidence="1">Uncharacterized protein</fullName>
    </submittedName>
</protein>
<dbReference type="EMBL" id="OW240912">
    <property type="protein sequence ID" value="CAH2224643.1"/>
    <property type="molecule type" value="Genomic_DNA"/>
</dbReference>
<evidence type="ECO:0000313" key="2">
    <source>
        <dbReference type="Proteomes" id="UP001295444"/>
    </source>
</evidence>
<name>A0AAD1R6A8_PELCU</name>
<keyword evidence="2" id="KW-1185">Reference proteome</keyword>
<gene>
    <name evidence="1" type="ORF">PECUL_23A002724</name>
</gene>
<sequence length="400" mass="43746">MDPGHHTAFLLAILVCILLLILAVSALLACYWRYKCSIFPSWKSTMRIQKPMKDHATSMTSFTLNAMDPKQIIYNGPRTPQTSVMIPSMVDQPCEKENLIASCLSIDSHIVALCDEDECSEASELANLSGVKEKSATDRYSSFQCMLSSRASIFSSMLEIGSMLSMKLGRRSSSLKSGVDVDIMLGPLESPVKVASSGTGQHRASSLPRDPNRSTILCENSADQSFTWNTAGLSILSHHAGYKESFSVPGTLQRKACVSVLNQSSGDYGVKFRNPDCPLQPKTFPMLFGNRPLSDGAQISNGELENVTSLDSGVDIVAMPMRPECGTPVKNETDLKYTGGPGNSETLTLEEVIKRNQVCGAEQNCIEDKELVISHQEAARKLNGRTLWQKREERPLIGIS</sequence>
<organism evidence="1 2">
    <name type="scientific">Pelobates cultripes</name>
    <name type="common">Western spadefoot toad</name>
    <dbReference type="NCBI Taxonomy" id="61616"/>
    <lineage>
        <taxon>Eukaryota</taxon>
        <taxon>Metazoa</taxon>
        <taxon>Chordata</taxon>
        <taxon>Craniata</taxon>
        <taxon>Vertebrata</taxon>
        <taxon>Euteleostomi</taxon>
        <taxon>Amphibia</taxon>
        <taxon>Batrachia</taxon>
        <taxon>Anura</taxon>
        <taxon>Pelobatoidea</taxon>
        <taxon>Pelobatidae</taxon>
        <taxon>Pelobates</taxon>
    </lineage>
</organism>
<proteinExistence type="predicted"/>
<reference evidence="1" key="1">
    <citation type="submission" date="2022-03" db="EMBL/GenBank/DDBJ databases">
        <authorList>
            <person name="Alioto T."/>
            <person name="Alioto T."/>
            <person name="Gomez Garrido J."/>
        </authorList>
    </citation>
    <scope>NUCLEOTIDE SEQUENCE</scope>
</reference>
<dbReference type="Proteomes" id="UP001295444">
    <property type="component" value="Chromosome 01"/>
</dbReference>
<evidence type="ECO:0000313" key="1">
    <source>
        <dbReference type="EMBL" id="CAH2224643.1"/>
    </source>
</evidence>
<accession>A0AAD1R6A8</accession>
<dbReference type="AlphaFoldDB" id="A0AAD1R6A8"/>